<dbReference type="PANTHER" id="PTHR31304">
    <property type="entry name" value="LOB DOMAIN-CONTAINING PROTEIN 38"/>
    <property type="match status" value="1"/>
</dbReference>
<comment type="similarity">
    <text evidence="1">Belongs to the LOB domain-containing protein family.</text>
</comment>
<protein>
    <recommendedName>
        <fullName evidence="2">LOB domain-containing protein</fullName>
    </recommendedName>
</protein>
<name>A0AAN9IIS7_CLITE</name>
<sequence>MQSMTHVPPIVVKVALCTSLKLKSPKTTYKHIFFFWVLSIAILIRRCDKLHWSFSKIQEQDSFITKMSCNGCRVLRKGCSDDCMLRHCLLWIDNPQAQAHATVFVAKFFGRATLMSFLSSIPANQRSALFQSLLYEAVGRTVNPVSGAVGLLWTGNWHLCQLGVEKVLRGGTALSPLPQFLECESFGSLGDCSSQQQHGTSSGSRMVKNICEAQSGLLAGREVVGGGRCHQRAWTLSEESEASTLGSRAEDSAPQNERKLLTLFF</sequence>
<keyword evidence="4" id="KW-1185">Reference proteome</keyword>
<dbReference type="InterPro" id="IPR004883">
    <property type="entry name" value="LOB"/>
</dbReference>
<evidence type="ECO:0000313" key="3">
    <source>
        <dbReference type="EMBL" id="KAK7280269.1"/>
    </source>
</evidence>
<dbReference type="EMBL" id="JAYKXN010000006">
    <property type="protein sequence ID" value="KAK7280269.1"/>
    <property type="molecule type" value="Genomic_DNA"/>
</dbReference>
<evidence type="ECO:0000256" key="1">
    <source>
        <dbReference type="ARBA" id="ARBA00005474"/>
    </source>
</evidence>
<dbReference type="PROSITE" id="PS50891">
    <property type="entry name" value="LOB"/>
    <property type="match status" value="1"/>
</dbReference>
<comment type="caution">
    <text evidence="3">The sequence shown here is derived from an EMBL/GenBank/DDBJ whole genome shotgun (WGS) entry which is preliminary data.</text>
</comment>
<organism evidence="3 4">
    <name type="scientific">Clitoria ternatea</name>
    <name type="common">Butterfly pea</name>
    <dbReference type="NCBI Taxonomy" id="43366"/>
    <lineage>
        <taxon>Eukaryota</taxon>
        <taxon>Viridiplantae</taxon>
        <taxon>Streptophyta</taxon>
        <taxon>Embryophyta</taxon>
        <taxon>Tracheophyta</taxon>
        <taxon>Spermatophyta</taxon>
        <taxon>Magnoliopsida</taxon>
        <taxon>eudicotyledons</taxon>
        <taxon>Gunneridae</taxon>
        <taxon>Pentapetalae</taxon>
        <taxon>rosids</taxon>
        <taxon>fabids</taxon>
        <taxon>Fabales</taxon>
        <taxon>Fabaceae</taxon>
        <taxon>Papilionoideae</taxon>
        <taxon>50 kb inversion clade</taxon>
        <taxon>NPAAA clade</taxon>
        <taxon>indigoferoid/millettioid clade</taxon>
        <taxon>Phaseoleae</taxon>
        <taxon>Clitoria</taxon>
    </lineage>
</organism>
<dbReference type="Pfam" id="PF03195">
    <property type="entry name" value="LOB"/>
    <property type="match status" value="1"/>
</dbReference>
<dbReference type="AlphaFoldDB" id="A0AAN9IIS7"/>
<dbReference type="Proteomes" id="UP001359559">
    <property type="component" value="Unassembled WGS sequence"/>
</dbReference>
<gene>
    <name evidence="3" type="ORF">RJT34_25331</name>
</gene>
<feature type="domain" description="LOB" evidence="2">
    <location>
        <begin position="67"/>
        <end position="173"/>
    </location>
</feature>
<dbReference type="GO" id="GO:0010468">
    <property type="term" value="P:regulation of gene expression"/>
    <property type="evidence" value="ECO:0007669"/>
    <property type="project" value="TreeGrafter"/>
</dbReference>
<accession>A0AAN9IIS7</accession>
<dbReference type="PANTHER" id="PTHR31304:SF25">
    <property type="entry name" value="LOB DOMAIN PROTEIN"/>
    <property type="match status" value="1"/>
</dbReference>
<evidence type="ECO:0000259" key="2">
    <source>
        <dbReference type="PROSITE" id="PS50891"/>
    </source>
</evidence>
<evidence type="ECO:0000313" key="4">
    <source>
        <dbReference type="Proteomes" id="UP001359559"/>
    </source>
</evidence>
<proteinExistence type="inferred from homology"/>
<reference evidence="3 4" key="1">
    <citation type="submission" date="2024-01" db="EMBL/GenBank/DDBJ databases">
        <title>The genomes of 5 underutilized Papilionoideae crops provide insights into root nodulation and disease resistance.</title>
        <authorList>
            <person name="Yuan L."/>
        </authorList>
    </citation>
    <scope>NUCLEOTIDE SEQUENCE [LARGE SCALE GENOMIC DNA]</scope>
    <source>
        <strain evidence="3">LY-2023</strain>
        <tissue evidence="3">Leaf</tissue>
    </source>
</reference>